<gene>
    <name evidence="9" type="ORF">AN965_15510</name>
</gene>
<dbReference type="CDD" id="cd07377">
    <property type="entry name" value="WHTH_GntR"/>
    <property type="match status" value="1"/>
</dbReference>
<dbReference type="Pfam" id="PF00155">
    <property type="entry name" value="Aminotran_1_2"/>
    <property type="match status" value="1"/>
</dbReference>
<sequence length="473" mass="54893">MDLLWVHLDREATTPLYEQLYLHVKKEITSGRIDHGTKLPSKRKLAEFLKVSQNTVESTYNQLVAEGYVEVLPRKGFFVQAYEQLDYAPVSSQHTTTSVADSPPIRFNFHPTHIDTRYFPFDKWRKYVRQVVDQSNQQLLLLGHASGDQPFRQEIANYLYHSRGVQCTWEQVVIGAGMETLVQQLFLLFGKKSVYGIEDPGYQLMRKLLRHHPHEFYPFTVDEEGVDVQALTQSPVNIMYTTPSHHFPYGAVLSVNRRQQLLKWAEEKNDRFIIEDDYDSEFRYSGKTIPSLQSMDKHHKVIYVGSFSKSLIPSARLSYMVLPQTLIERYNNLFSFHHSTVSRIDQHVLTLFMQAGDFEKHVNRMRKLYRRKRDIVLQAMKPYEDQLSIIGERSGLHIVVVIKNGMSEEALVQAAKDAQVRLYPLSHYTIEQPVSQHPRIVLGFASIPEEQLEEAVTTVLHAWNYTKHTKISG</sequence>
<keyword evidence="10" id="KW-1185">Reference proteome</keyword>
<dbReference type="Proteomes" id="UP000051061">
    <property type="component" value="Unassembled WGS sequence"/>
</dbReference>
<evidence type="ECO:0000256" key="5">
    <source>
        <dbReference type="ARBA" id="ARBA00023015"/>
    </source>
</evidence>
<accession>A0A9D5DS89</accession>
<comment type="caution">
    <text evidence="9">The sequence shown here is derived from an EMBL/GenBank/DDBJ whole genome shotgun (WGS) entry which is preliminary data.</text>
</comment>
<name>A0A9D5DS89_9BACI</name>
<evidence type="ECO:0000256" key="4">
    <source>
        <dbReference type="ARBA" id="ARBA00022898"/>
    </source>
</evidence>
<protein>
    <submittedName>
        <fullName evidence="9">GntR family transcriptional regulator</fullName>
    </submittedName>
</protein>
<dbReference type="InterPro" id="IPR036390">
    <property type="entry name" value="WH_DNA-bd_sf"/>
</dbReference>
<dbReference type="GO" id="GO:0008483">
    <property type="term" value="F:transaminase activity"/>
    <property type="evidence" value="ECO:0007669"/>
    <property type="project" value="UniProtKB-KW"/>
</dbReference>
<reference evidence="9 10" key="1">
    <citation type="submission" date="2015-09" db="EMBL/GenBank/DDBJ databases">
        <title>Genome sequencing project for genomic taxonomy and phylogenomics of Bacillus-like bacteria.</title>
        <authorList>
            <person name="Liu B."/>
            <person name="Wang J."/>
            <person name="Zhu Y."/>
            <person name="Liu G."/>
            <person name="Chen Q."/>
            <person name="Chen Z."/>
            <person name="Lan J."/>
            <person name="Che J."/>
            <person name="Ge C."/>
            <person name="Shi H."/>
            <person name="Pan Z."/>
            <person name="Liu X."/>
        </authorList>
    </citation>
    <scope>NUCLEOTIDE SEQUENCE [LARGE SCALE GENOMIC DNA]</scope>
    <source>
        <strain evidence="9 10">DSM 19153</strain>
    </source>
</reference>
<evidence type="ECO:0000256" key="3">
    <source>
        <dbReference type="ARBA" id="ARBA00022576"/>
    </source>
</evidence>
<dbReference type="GO" id="GO:0030170">
    <property type="term" value="F:pyridoxal phosphate binding"/>
    <property type="evidence" value="ECO:0007669"/>
    <property type="project" value="InterPro"/>
</dbReference>
<dbReference type="InterPro" id="IPR015421">
    <property type="entry name" value="PyrdxlP-dep_Trfase_major"/>
</dbReference>
<dbReference type="InterPro" id="IPR004839">
    <property type="entry name" value="Aminotransferase_I/II_large"/>
</dbReference>
<feature type="domain" description="HTH gntR-type" evidence="8">
    <location>
        <begin position="14"/>
        <end position="82"/>
    </location>
</feature>
<dbReference type="PANTHER" id="PTHR46577:SF1">
    <property type="entry name" value="HTH-TYPE TRANSCRIPTIONAL REGULATORY PROTEIN GABR"/>
    <property type="match status" value="1"/>
</dbReference>
<evidence type="ECO:0000259" key="8">
    <source>
        <dbReference type="PROSITE" id="PS50949"/>
    </source>
</evidence>
<evidence type="ECO:0000313" key="10">
    <source>
        <dbReference type="Proteomes" id="UP000051061"/>
    </source>
</evidence>
<dbReference type="SMART" id="SM00345">
    <property type="entry name" value="HTH_GNTR"/>
    <property type="match status" value="1"/>
</dbReference>
<evidence type="ECO:0000256" key="1">
    <source>
        <dbReference type="ARBA" id="ARBA00001933"/>
    </source>
</evidence>
<evidence type="ECO:0000256" key="2">
    <source>
        <dbReference type="ARBA" id="ARBA00005384"/>
    </source>
</evidence>
<dbReference type="Gene3D" id="3.40.640.10">
    <property type="entry name" value="Type I PLP-dependent aspartate aminotransferase-like (Major domain)"/>
    <property type="match status" value="1"/>
</dbReference>
<dbReference type="AlphaFoldDB" id="A0A9D5DS89"/>
<dbReference type="InterPro" id="IPR036388">
    <property type="entry name" value="WH-like_DNA-bd_sf"/>
</dbReference>
<organism evidence="9 10">
    <name type="scientific">Alkalicoccobacillus plakortidis</name>
    <dbReference type="NCBI Taxonomy" id="444060"/>
    <lineage>
        <taxon>Bacteria</taxon>
        <taxon>Bacillati</taxon>
        <taxon>Bacillota</taxon>
        <taxon>Bacilli</taxon>
        <taxon>Bacillales</taxon>
        <taxon>Bacillaceae</taxon>
        <taxon>Alkalicoccobacillus</taxon>
    </lineage>
</organism>
<dbReference type="PANTHER" id="PTHR46577">
    <property type="entry name" value="HTH-TYPE TRANSCRIPTIONAL REGULATORY PROTEIN GABR"/>
    <property type="match status" value="1"/>
</dbReference>
<dbReference type="CDD" id="cd00609">
    <property type="entry name" value="AAT_like"/>
    <property type="match status" value="1"/>
</dbReference>
<dbReference type="GO" id="GO:0003677">
    <property type="term" value="F:DNA binding"/>
    <property type="evidence" value="ECO:0007669"/>
    <property type="project" value="UniProtKB-KW"/>
</dbReference>
<keyword evidence="5" id="KW-0805">Transcription regulation</keyword>
<dbReference type="InterPro" id="IPR051446">
    <property type="entry name" value="HTH_trans_reg/aminotransferase"/>
</dbReference>
<comment type="cofactor">
    <cofactor evidence="1">
        <name>pyridoxal 5'-phosphate</name>
        <dbReference type="ChEBI" id="CHEBI:597326"/>
    </cofactor>
</comment>
<dbReference type="InterPro" id="IPR000524">
    <property type="entry name" value="Tscrpt_reg_HTH_GntR"/>
</dbReference>
<evidence type="ECO:0000256" key="7">
    <source>
        <dbReference type="ARBA" id="ARBA00023163"/>
    </source>
</evidence>
<keyword evidence="4" id="KW-0663">Pyridoxal phosphate</keyword>
<evidence type="ECO:0000256" key="6">
    <source>
        <dbReference type="ARBA" id="ARBA00023125"/>
    </source>
</evidence>
<evidence type="ECO:0000313" key="9">
    <source>
        <dbReference type="EMBL" id="KQL56070.1"/>
    </source>
</evidence>
<dbReference type="SUPFAM" id="SSF46785">
    <property type="entry name" value="Winged helix' DNA-binding domain"/>
    <property type="match status" value="1"/>
</dbReference>
<dbReference type="Pfam" id="PF00392">
    <property type="entry name" value="GntR"/>
    <property type="match status" value="1"/>
</dbReference>
<keyword evidence="6" id="KW-0238">DNA-binding</keyword>
<dbReference type="InterPro" id="IPR015424">
    <property type="entry name" value="PyrdxlP-dep_Trfase"/>
</dbReference>
<dbReference type="Gene3D" id="1.10.10.10">
    <property type="entry name" value="Winged helix-like DNA-binding domain superfamily/Winged helix DNA-binding domain"/>
    <property type="match status" value="1"/>
</dbReference>
<dbReference type="EMBL" id="LJJD01000034">
    <property type="protein sequence ID" value="KQL56070.1"/>
    <property type="molecule type" value="Genomic_DNA"/>
</dbReference>
<keyword evidence="3" id="KW-0032">Aminotransferase</keyword>
<keyword evidence="7" id="KW-0804">Transcription</keyword>
<dbReference type="PROSITE" id="PS50949">
    <property type="entry name" value="HTH_GNTR"/>
    <property type="match status" value="1"/>
</dbReference>
<keyword evidence="3" id="KW-0808">Transferase</keyword>
<dbReference type="SUPFAM" id="SSF53383">
    <property type="entry name" value="PLP-dependent transferases"/>
    <property type="match status" value="1"/>
</dbReference>
<comment type="similarity">
    <text evidence="2">In the C-terminal section; belongs to the class-I pyridoxal-phosphate-dependent aminotransferase family.</text>
</comment>
<proteinExistence type="inferred from homology"/>
<dbReference type="GO" id="GO:0003700">
    <property type="term" value="F:DNA-binding transcription factor activity"/>
    <property type="evidence" value="ECO:0007669"/>
    <property type="project" value="InterPro"/>
</dbReference>